<name>A0A0E9UYS2_ANGAN</name>
<keyword evidence="1" id="KW-0472">Membrane</keyword>
<feature type="transmembrane region" description="Helical" evidence="1">
    <location>
        <begin position="37"/>
        <end position="54"/>
    </location>
</feature>
<accession>A0A0E9UYS2</accession>
<dbReference type="AlphaFoldDB" id="A0A0E9UYS2"/>
<keyword evidence="1" id="KW-0812">Transmembrane</keyword>
<sequence>MIWYCFSFVCSLKTFLKTCILLNVGDKSSAANKLAPLLFISLPYICCNIFLVALDNLTWLHF</sequence>
<dbReference type="EMBL" id="GBXM01038434">
    <property type="protein sequence ID" value="JAH70143.1"/>
    <property type="molecule type" value="Transcribed_RNA"/>
</dbReference>
<evidence type="ECO:0000313" key="2">
    <source>
        <dbReference type="EMBL" id="JAH70143.1"/>
    </source>
</evidence>
<reference evidence="2" key="1">
    <citation type="submission" date="2014-11" db="EMBL/GenBank/DDBJ databases">
        <authorList>
            <person name="Amaro Gonzalez C."/>
        </authorList>
    </citation>
    <scope>NUCLEOTIDE SEQUENCE</scope>
</reference>
<proteinExistence type="predicted"/>
<evidence type="ECO:0000256" key="1">
    <source>
        <dbReference type="SAM" id="Phobius"/>
    </source>
</evidence>
<keyword evidence="1" id="KW-1133">Transmembrane helix</keyword>
<organism evidence="2">
    <name type="scientific">Anguilla anguilla</name>
    <name type="common">European freshwater eel</name>
    <name type="synonym">Muraena anguilla</name>
    <dbReference type="NCBI Taxonomy" id="7936"/>
    <lineage>
        <taxon>Eukaryota</taxon>
        <taxon>Metazoa</taxon>
        <taxon>Chordata</taxon>
        <taxon>Craniata</taxon>
        <taxon>Vertebrata</taxon>
        <taxon>Euteleostomi</taxon>
        <taxon>Actinopterygii</taxon>
        <taxon>Neopterygii</taxon>
        <taxon>Teleostei</taxon>
        <taxon>Anguilliformes</taxon>
        <taxon>Anguillidae</taxon>
        <taxon>Anguilla</taxon>
    </lineage>
</organism>
<protein>
    <submittedName>
        <fullName evidence="2">Uncharacterized protein</fullName>
    </submittedName>
</protein>
<reference evidence="2" key="2">
    <citation type="journal article" date="2015" name="Fish Shellfish Immunol.">
        <title>Early steps in the European eel (Anguilla anguilla)-Vibrio vulnificus interaction in the gills: Role of the RtxA13 toxin.</title>
        <authorList>
            <person name="Callol A."/>
            <person name="Pajuelo D."/>
            <person name="Ebbesson L."/>
            <person name="Teles M."/>
            <person name="MacKenzie S."/>
            <person name="Amaro C."/>
        </authorList>
    </citation>
    <scope>NUCLEOTIDE SEQUENCE</scope>
</reference>